<dbReference type="Gene3D" id="1.10.287.560">
    <property type="entry name" value="Histidine kinase CheA-like, homodimeric domain"/>
    <property type="match status" value="1"/>
</dbReference>
<dbReference type="InterPro" id="IPR005467">
    <property type="entry name" value="His_kinase_dom"/>
</dbReference>
<dbReference type="PROSITE" id="PS50851">
    <property type="entry name" value="CHEW"/>
    <property type="match status" value="1"/>
</dbReference>
<dbReference type="SUPFAM" id="SSF47226">
    <property type="entry name" value="Histidine-containing phosphotransfer domain, HPT domain"/>
    <property type="match status" value="1"/>
</dbReference>
<accession>A0ABM5UYR5</accession>
<evidence type="ECO:0000256" key="1">
    <source>
        <dbReference type="ARBA" id="ARBA00000085"/>
    </source>
</evidence>
<keyword evidence="9" id="KW-0067">ATP-binding</keyword>
<evidence type="ECO:0000256" key="5">
    <source>
        <dbReference type="ARBA" id="ARBA00022553"/>
    </source>
</evidence>
<reference evidence="17" key="1">
    <citation type="journal article" date="2015" name="Genome Announc.">
        <title>Complete Genome Sequence of Herbaspirillum hiltneri N3 (DSM 17495), Isolated from Surface-Sterilized Wheat Roots.</title>
        <authorList>
            <person name="Guizelini D."/>
            <person name="Saizaki P.M."/>
            <person name="Coimbra N.A."/>
            <person name="Weiss V.A."/>
            <person name="Faoro H."/>
            <person name="Sfeir M.Z."/>
            <person name="Baura V.A."/>
            <person name="Monteiro R.A."/>
            <person name="Chubatsu L.S."/>
            <person name="Souza E.M."/>
            <person name="Cruz L.M."/>
            <person name="Pedrosa F.O."/>
            <person name="Raittz R.T."/>
            <person name="Marchaukoski J.N."/>
            <person name="Steffens M.B."/>
        </authorList>
    </citation>
    <scope>NUCLEOTIDE SEQUENCE [LARGE SCALE GENOMIC DNA]</scope>
    <source>
        <strain evidence="17">N3</strain>
    </source>
</reference>
<evidence type="ECO:0000256" key="6">
    <source>
        <dbReference type="ARBA" id="ARBA00022679"/>
    </source>
</evidence>
<dbReference type="InterPro" id="IPR037006">
    <property type="entry name" value="CheA-like_homodim_sf"/>
</dbReference>
<feature type="modified residue" description="Phosphohistidine" evidence="12">
    <location>
        <position position="46"/>
    </location>
</feature>
<dbReference type="Gene3D" id="1.20.120.160">
    <property type="entry name" value="HPT domain"/>
    <property type="match status" value="1"/>
</dbReference>
<organism evidence="16 17">
    <name type="scientific">Herbaspirillum hiltneri N3</name>
    <dbReference type="NCBI Taxonomy" id="1262470"/>
    <lineage>
        <taxon>Bacteria</taxon>
        <taxon>Pseudomonadati</taxon>
        <taxon>Pseudomonadota</taxon>
        <taxon>Betaproteobacteria</taxon>
        <taxon>Burkholderiales</taxon>
        <taxon>Oxalobacteraceae</taxon>
        <taxon>Herbaspirillum</taxon>
    </lineage>
</organism>
<proteinExistence type="predicted"/>
<dbReference type="EMBL" id="CP011409">
    <property type="protein sequence ID" value="AKZ62350.1"/>
    <property type="molecule type" value="Genomic_DNA"/>
</dbReference>
<dbReference type="InterPro" id="IPR003594">
    <property type="entry name" value="HATPase_dom"/>
</dbReference>
<evidence type="ECO:0000256" key="8">
    <source>
        <dbReference type="ARBA" id="ARBA00022777"/>
    </source>
</evidence>
<dbReference type="InterPro" id="IPR004105">
    <property type="entry name" value="CheA-like_dim"/>
</dbReference>
<name>A0ABM5UYR5_9BURK</name>
<feature type="domain" description="Histidine kinase" evidence="13">
    <location>
        <begin position="312"/>
        <end position="583"/>
    </location>
</feature>
<protein>
    <recommendedName>
        <fullName evidence="3">Chemotaxis protein CheA</fullName>
        <ecNumber evidence="2">2.7.13.3</ecNumber>
    </recommendedName>
</protein>
<dbReference type="InterPro" id="IPR036097">
    <property type="entry name" value="HisK_dim/P_sf"/>
</dbReference>
<evidence type="ECO:0000259" key="13">
    <source>
        <dbReference type="PROSITE" id="PS50109"/>
    </source>
</evidence>
<dbReference type="Pfam" id="PF02518">
    <property type="entry name" value="HATPase_c"/>
    <property type="match status" value="1"/>
</dbReference>
<evidence type="ECO:0000313" key="17">
    <source>
        <dbReference type="Proteomes" id="UP000063429"/>
    </source>
</evidence>
<evidence type="ECO:0000256" key="11">
    <source>
        <dbReference type="ARBA" id="ARBA00035100"/>
    </source>
</evidence>
<dbReference type="SUPFAM" id="SSF55874">
    <property type="entry name" value="ATPase domain of HSP90 chaperone/DNA topoisomerase II/histidine kinase"/>
    <property type="match status" value="1"/>
</dbReference>
<evidence type="ECO:0000256" key="12">
    <source>
        <dbReference type="PROSITE-ProRule" id="PRU00110"/>
    </source>
</evidence>
<dbReference type="SUPFAM" id="SSF50341">
    <property type="entry name" value="CheW-like"/>
    <property type="match status" value="1"/>
</dbReference>
<keyword evidence="4" id="KW-0145">Chemotaxis</keyword>
<keyword evidence="7" id="KW-0547">Nucleotide-binding</keyword>
<comment type="catalytic activity">
    <reaction evidence="1">
        <text>ATP + protein L-histidine = ADP + protein N-phospho-L-histidine.</text>
        <dbReference type="EC" id="2.7.13.3"/>
    </reaction>
</comment>
<dbReference type="EC" id="2.7.13.3" evidence="2"/>
<dbReference type="Pfam" id="PF01627">
    <property type="entry name" value="Hpt"/>
    <property type="match status" value="1"/>
</dbReference>
<dbReference type="SMART" id="SM00073">
    <property type="entry name" value="HPT"/>
    <property type="match status" value="1"/>
</dbReference>
<evidence type="ECO:0000256" key="10">
    <source>
        <dbReference type="ARBA" id="ARBA00023012"/>
    </source>
</evidence>
<dbReference type="InterPro" id="IPR036061">
    <property type="entry name" value="CheW-like_dom_sf"/>
</dbReference>
<dbReference type="Gene3D" id="3.30.565.10">
    <property type="entry name" value="Histidine kinase-like ATPase, C-terminal domain"/>
    <property type="match status" value="1"/>
</dbReference>
<feature type="domain" description="HPt" evidence="15">
    <location>
        <begin position="1"/>
        <end position="103"/>
    </location>
</feature>
<comment type="function">
    <text evidence="11">Involved in the transmission of sensory signals from the chemoreceptors to the flagellar motors. CheA is autophosphorylated; it can transfer its phosphate group to either CheB or CheY.</text>
</comment>
<keyword evidence="17" id="KW-1185">Reference proteome</keyword>
<evidence type="ECO:0000256" key="4">
    <source>
        <dbReference type="ARBA" id="ARBA00022500"/>
    </source>
</evidence>
<evidence type="ECO:0000313" key="16">
    <source>
        <dbReference type="EMBL" id="AKZ62350.1"/>
    </source>
</evidence>
<dbReference type="Proteomes" id="UP000063429">
    <property type="component" value="Chromosome"/>
</dbReference>
<sequence>MKKDAARDALVQEARELLVAMEAALLQIESDGASRDAINAIFRAAHTIKGSAGLFAFDSIVSFTHLLENVLDKVRNGVVKLDDAMMSLLLNCGDYMNELVDAIAELKEEQDPDPVRRAELEATLNDYLAQAVQAQPGSAAVAPAAAAEVAMPDAPAVETDDGAVANPYWHLSLRFSPDVLRDGLDPLSFLRYLLTMGSMVYVHVIDLAIPPADDMDAELCYLGFEIGFASTSRREEIDSVFEFVREDSDIVILAPHSQLAEYRDWLQHLPEREEIALHLLQSGALTAAEWRQLQFDAIDAADAVADAGMHAEASSQVSAPMPAMRQKAGEEKKSLEQKFIKIEVSKLDQLIDLVGELVIAGAGASLVAKRKKDQRFEEATQVISGLVEQIRDAALTLRMVQIKEVFQRYPRVVRDMSREIGKNIELIVTGADTELDKSMVEKISDPLMHIVRNAMDHGIESAEARRAAGKPEIGVLRLNATHESGSVVIEVFDDGRGLDKERILRKAVQQGLVAADAGLSERDIFRLIFEPGFSTAEQVTSLSGRGVGMDVVKRNIDALQGEVEIYSNPGQGTMVRIRLPLTLAIIAGFQVVVGGAVFVIPLDLVVECINLSSHQVHNNVVTLRDEPLPFIPLRELFDLPQRESSRKSLVIVQYGPLRAGLLVDNLLGECQAVIKPLGKLFSKVKGLSGSTILGDGRVALILDVPHLIAHTGRMEQADVRRTENRMNAAND</sequence>
<dbReference type="RefSeq" id="WP_053195871.1">
    <property type="nucleotide sequence ID" value="NZ_CP011409.1"/>
</dbReference>
<dbReference type="PRINTS" id="PR00344">
    <property type="entry name" value="BCTRLSENSOR"/>
</dbReference>
<keyword evidence="8" id="KW-0418">Kinase</keyword>
<evidence type="ECO:0000256" key="2">
    <source>
        <dbReference type="ARBA" id="ARBA00012438"/>
    </source>
</evidence>
<evidence type="ECO:0000256" key="9">
    <source>
        <dbReference type="ARBA" id="ARBA00022840"/>
    </source>
</evidence>
<evidence type="ECO:0000259" key="14">
    <source>
        <dbReference type="PROSITE" id="PS50851"/>
    </source>
</evidence>
<keyword evidence="10" id="KW-0902">Two-component regulatory system</keyword>
<dbReference type="InterPro" id="IPR008207">
    <property type="entry name" value="Sig_transdc_His_kin_Hpt_dom"/>
</dbReference>
<dbReference type="PANTHER" id="PTHR43395:SF10">
    <property type="entry name" value="CHEMOTAXIS PROTEIN CHEA"/>
    <property type="match status" value="1"/>
</dbReference>
<evidence type="ECO:0000256" key="7">
    <source>
        <dbReference type="ARBA" id="ARBA00022741"/>
    </source>
</evidence>
<dbReference type="PANTHER" id="PTHR43395">
    <property type="entry name" value="SENSOR HISTIDINE KINASE CHEA"/>
    <property type="match status" value="1"/>
</dbReference>
<dbReference type="InterPro" id="IPR036890">
    <property type="entry name" value="HATPase_C_sf"/>
</dbReference>
<dbReference type="SMART" id="SM00260">
    <property type="entry name" value="CheW"/>
    <property type="match status" value="1"/>
</dbReference>
<feature type="domain" description="CheW-like" evidence="14">
    <location>
        <begin position="575"/>
        <end position="713"/>
    </location>
</feature>
<dbReference type="SUPFAM" id="SSF47384">
    <property type="entry name" value="Homodimeric domain of signal transducing histidine kinase"/>
    <property type="match status" value="1"/>
</dbReference>
<keyword evidence="6" id="KW-0808">Transferase</keyword>
<dbReference type="CDD" id="cd00088">
    <property type="entry name" value="HPT"/>
    <property type="match status" value="1"/>
</dbReference>
<dbReference type="CDD" id="cd16916">
    <property type="entry name" value="HATPase_CheA-like"/>
    <property type="match status" value="1"/>
</dbReference>
<dbReference type="SMART" id="SM00387">
    <property type="entry name" value="HATPase_c"/>
    <property type="match status" value="1"/>
</dbReference>
<dbReference type="CDD" id="cd00731">
    <property type="entry name" value="CheA_reg"/>
    <property type="match status" value="1"/>
</dbReference>
<evidence type="ECO:0000256" key="3">
    <source>
        <dbReference type="ARBA" id="ARBA00021495"/>
    </source>
</evidence>
<dbReference type="Pfam" id="PF02895">
    <property type="entry name" value="H-kinase_dim"/>
    <property type="match status" value="1"/>
</dbReference>
<evidence type="ECO:0000259" key="15">
    <source>
        <dbReference type="PROSITE" id="PS50894"/>
    </source>
</evidence>
<dbReference type="InterPro" id="IPR002545">
    <property type="entry name" value="CheW-lke_dom"/>
</dbReference>
<gene>
    <name evidence="16" type="ORF">F506_06405</name>
</gene>
<dbReference type="InterPro" id="IPR036641">
    <property type="entry name" value="HPT_dom_sf"/>
</dbReference>
<dbReference type="InterPro" id="IPR004358">
    <property type="entry name" value="Sig_transdc_His_kin-like_C"/>
</dbReference>
<dbReference type="PROSITE" id="PS50894">
    <property type="entry name" value="HPT"/>
    <property type="match status" value="1"/>
</dbReference>
<keyword evidence="5 12" id="KW-0597">Phosphoprotein</keyword>
<dbReference type="Pfam" id="PF01584">
    <property type="entry name" value="CheW"/>
    <property type="match status" value="1"/>
</dbReference>
<dbReference type="InterPro" id="IPR051315">
    <property type="entry name" value="Bact_Chemotaxis_CheA"/>
</dbReference>
<dbReference type="PROSITE" id="PS50109">
    <property type="entry name" value="HIS_KIN"/>
    <property type="match status" value="1"/>
</dbReference>
<dbReference type="SMART" id="SM01231">
    <property type="entry name" value="H-kinase_dim"/>
    <property type="match status" value="1"/>
</dbReference>
<dbReference type="Gene3D" id="2.30.30.40">
    <property type="entry name" value="SH3 Domains"/>
    <property type="match status" value="1"/>
</dbReference>